<proteinExistence type="evidence at transcript level"/>
<keyword evidence="4" id="KW-0325">Glycoprotein</keyword>
<feature type="chain" id="PRO_5005516548" evidence="6">
    <location>
        <begin position="20"/>
        <end position="138"/>
    </location>
</feature>
<evidence type="ECO:0000256" key="1">
    <source>
        <dbReference type="ARBA" id="ARBA00004613"/>
    </source>
</evidence>
<evidence type="ECO:0000313" key="7">
    <source>
        <dbReference type="EMBL" id="JAA68076.1"/>
    </source>
</evidence>
<accession>A0A0K8RAF8</accession>
<protein>
    <submittedName>
        <fullName evidence="7">Putative ixostatin</fullName>
    </submittedName>
</protein>
<keyword evidence="2" id="KW-0964">Secreted</keyword>
<organism evidence="7">
    <name type="scientific">Ixodes ricinus</name>
    <name type="common">Common tick</name>
    <name type="synonym">Acarus ricinus</name>
    <dbReference type="NCBI Taxonomy" id="34613"/>
    <lineage>
        <taxon>Eukaryota</taxon>
        <taxon>Metazoa</taxon>
        <taxon>Ecdysozoa</taxon>
        <taxon>Arthropoda</taxon>
        <taxon>Chelicerata</taxon>
        <taxon>Arachnida</taxon>
        <taxon>Acari</taxon>
        <taxon>Parasitiformes</taxon>
        <taxon>Ixodida</taxon>
        <taxon>Ixodoidea</taxon>
        <taxon>Ixodidae</taxon>
        <taxon>Ixodinae</taxon>
        <taxon>Ixodes</taxon>
    </lineage>
</organism>
<feature type="signal peptide" evidence="6">
    <location>
        <begin position="1"/>
        <end position="19"/>
    </location>
</feature>
<evidence type="ECO:0000256" key="5">
    <source>
        <dbReference type="ARBA" id="ARBA00034321"/>
    </source>
</evidence>
<evidence type="ECO:0000256" key="6">
    <source>
        <dbReference type="SAM" id="SignalP"/>
    </source>
</evidence>
<comment type="similarity">
    <text evidence="5">Belongs to the salp15 family.</text>
</comment>
<name>A0A0K8RAF8_IXORI</name>
<keyword evidence="3 6" id="KW-0732">Signal</keyword>
<dbReference type="EMBL" id="GADI01005732">
    <property type="protein sequence ID" value="JAA68076.1"/>
    <property type="molecule type" value="mRNA"/>
</dbReference>
<comment type="subcellular location">
    <subcellularLocation>
        <location evidence="1">Secreted</location>
    </subcellularLocation>
</comment>
<dbReference type="GO" id="GO:0005576">
    <property type="term" value="C:extracellular region"/>
    <property type="evidence" value="ECO:0007669"/>
    <property type="project" value="UniProtKB-SubCell"/>
</dbReference>
<dbReference type="AlphaFoldDB" id="A0A0K8RAF8"/>
<evidence type="ECO:0000256" key="3">
    <source>
        <dbReference type="ARBA" id="ARBA00022729"/>
    </source>
</evidence>
<evidence type="ECO:0000256" key="4">
    <source>
        <dbReference type="ARBA" id="ARBA00023180"/>
    </source>
</evidence>
<dbReference type="InterPro" id="IPR021971">
    <property type="entry name" value="Salp15"/>
</dbReference>
<evidence type="ECO:0000256" key="2">
    <source>
        <dbReference type="ARBA" id="ARBA00022525"/>
    </source>
</evidence>
<dbReference type="Pfam" id="PF12115">
    <property type="entry name" value="Salp15"/>
    <property type="match status" value="1"/>
</dbReference>
<reference evidence="7" key="1">
    <citation type="submission" date="2012-12" db="EMBL/GenBank/DDBJ databases">
        <title>Identification and characterization of a phenylalanine ammonia-lyase gene family in Isatis indigotica Fort.</title>
        <authorList>
            <person name="Liu Q."/>
            <person name="Chen J."/>
            <person name="Zhou X."/>
            <person name="Di P."/>
            <person name="Xiao Y."/>
            <person name="Xuan H."/>
            <person name="Zhang L."/>
            <person name="Chen W."/>
        </authorList>
    </citation>
    <scope>NUCLEOTIDE SEQUENCE</scope>
    <source>
        <tissue evidence="7">Salivary gland</tissue>
    </source>
</reference>
<sequence>MQVLIFAVVLILPALQIDAKKKIPMDGYVDKDKKYMTPVCRAALERRMKTRCRRPAFYPGDGEPIDFDGCGFTCTYTYGTTTASQRVYLTNGLPCGPCGQICVNGTCVGDTEPKPPSTTCDISLVPKSPYETGHPANS</sequence>